<dbReference type="HOGENOM" id="CLU_030705_1_0_5"/>
<dbReference type="PRINTS" id="PR00469">
    <property type="entry name" value="PNDRDTASEII"/>
</dbReference>
<dbReference type="PANTHER" id="PTHR42949:SF3">
    <property type="entry name" value="ANAEROBIC GLYCEROL-3-PHOSPHATE DEHYDROGENASE SUBUNIT B"/>
    <property type="match status" value="1"/>
</dbReference>
<gene>
    <name evidence="4" type="ordered locus">SAR116_1522</name>
</gene>
<reference evidence="4 5" key="1">
    <citation type="journal article" date="2010" name="J. Bacteriol.">
        <title>Complete genome sequence of "Candidatus Puniceispirillum marinum" IMCC1322, a representative of the SAR116 clade in the Alphaproteobacteria.</title>
        <authorList>
            <person name="Oh H.M."/>
            <person name="Kwon K.K."/>
            <person name="Kang I."/>
            <person name="Kang S.G."/>
            <person name="Lee J.H."/>
            <person name="Kim S.J."/>
            <person name="Cho J.C."/>
        </authorList>
    </citation>
    <scope>NUCLEOTIDE SEQUENCE [LARGE SCALE GENOMIC DNA]</scope>
    <source>
        <strain evidence="4 5">IMCC1322</strain>
    </source>
</reference>
<dbReference type="PANTHER" id="PTHR42949">
    <property type="entry name" value="ANAEROBIC GLYCEROL-3-PHOSPHATE DEHYDROGENASE SUBUNIT B"/>
    <property type="match status" value="1"/>
</dbReference>
<sequence length="457" mass="49131">MQVGIIGAGPAGMMAALTLIETNHEITLIDEQSMGGGQIYRHAAQMASQDARIFGSDYAAGGDLVRRFNTVADNERLTHIKGATVWSVTEDREIAWSVGEISYSRLFDAVILATGALERAMPIVGWTNPGVMTVGAAQILMKTARHVPAESVLIGSGPLLYLVATQMLEMGTPPKALLETQTISDYLYAFPHLRLNSTVIAYLLKGAGMLRKLSSAGIRRHTAVSDVSITSEAGQHRVAFSCGGKMHKITAGHVLVHAGVHPNIQFSQSLGLAHCWNEANHCLDPDIDAMGRSSKSGIYIAGDGAGILGADAAQLSGQLAAMAVLTDQGESVEASILAATLSKHRRFRSIRAFLDRLYKPKKWYSVPDDETIICRCEEVTASTVRNAVRLGCLGPNQLKAFSRCGMGNCQGRYCGMTVVNLIADTRGLSPAEIGYYRIRSPIKPITLEQIANHDTIN</sequence>
<dbReference type="Gene3D" id="3.50.50.60">
    <property type="entry name" value="FAD/NAD(P)-binding domain"/>
    <property type="match status" value="2"/>
</dbReference>
<dbReference type="OrthoDB" id="5287468at2"/>
<dbReference type="InterPro" id="IPR041854">
    <property type="entry name" value="BFD-like_2Fe2S-bd_dom_sf"/>
</dbReference>
<evidence type="ECO:0000259" key="3">
    <source>
        <dbReference type="Pfam" id="PF17806"/>
    </source>
</evidence>
<dbReference type="PRINTS" id="PR00368">
    <property type="entry name" value="FADPNR"/>
</dbReference>
<dbReference type="GO" id="GO:0016491">
    <property type="term" value="F:oxidoreductase activity"/>
    <property type="evidence" value="ECO:0007669"/>
    <property type="project" value="UniProtKB-KW"/>
</dbReference>
<evidence type="ECO:0000256" key="1">
    <source>
        <dbReference type="ARBA" id="ARBA00023002"/>
    </source>
</evidence>
<organism evidence="4 5">
    <name type="scientific">Puniceispirillum marinum (strain IMCC1322)</name>
    <dbReference type="NCBI Taxonomy" id="488538"/>
    <lineage>
        <taxon>Bacteria</taxon>
        <taxon>Pseudomonadati</taxon>
        <taxon>Pseudomonadota</taxon>
        <taxon>Alphaproteobacteria</taxon>
        <taxon>Candidatus Puniceispirillales</taxon>
        <taxon>Candidatus Puniceispirillaceae</taxon>
        <taxon>Candidatus Puniceispirillum</taxon>
    </lineage>
</organism>
<proteinExistence type="predicted"/>
<keyword evidence="5" id="KW-1185">Reference proteome</keyword>
<dbReference type="Pfam" id="PF07992">
    <property type="entry name" value="Pyr_redox_2"/>
    <property type="match status" value="1"/>
</dbReference>
<accession>D5BU18</accession>
<dbReference type="AlphaFoldDB" id="D5BU18"/>
<dbReference type="PIRSF" id="PIRSF037495">
    <property type="entry name" value="Opine_OX_OoxA/HcnB"/>
    <property type="match status" value="1"/>
</dbReference>
<evidence type="ECO:0000313" key="4">
    <source>
        <dbReference type="EMBL" id="ADE39765.1"/>
    </source>
</evidence>
<feature type="domain" description="FAD/NAD(P)-binding" evidence="2">
    <location>
        <begin position="2"/>
        <end position="313"/>
    </location>
</feature>
<dbReference type="RefSeq" id="WP_013046392.1">
    <property type="nucleotide sequence ID" value="NC_014010.1"/>
</dbReference>
<dbReference type="EC" id="1.-.-.-" evidence="4"/>
<dbReference type="SUPFAM" id="SSF51905">
    <property type="entry name" value="FAD/NAD(P)-binding domain"/>
    <property type="match status" value="1"/>
</dbReference>
<dbReference type="Proteomes" id="UP000007460">
    <property type="component" value="Chromosome"/>
</dbReference>
<name>D5BU18_PUNMI</name>
<evidence type="ECO:0000259" key="2">
    <source>
        <dbReference type="Pfam" id="PF07992"/>
    </source>
</evidence>
<dbReference type="InterPro" id="IPR036188">
    <property type="entry name" value="FAD/NAD-bd_sf"/>
</dbReference>
<evidence type="ECO:0000313" key="5">
    <source>
        <dbReference type="Proteomes" id="UP000007460"/>
    </source>
</evidence>
<protein>
    <submittedName>
        <fullName evidence="4">Opine oxidase subunit a</fullName>
        <ecNumber evidence="4">1.-.-.-</ecNumber>
    </submittedName>
</protein>
<dbReference type="eggNOG" id="COG0446">
    <property type="taxonomic scope" value="Bacteria"/>
</dbReference>
<dbReference type="InterPro" id="IPR051691">
    <property type="entry name" value="Metab_Enz_Cyan_OpOx_G3PDH"/>
</dbReference>
<dbReference type="InterPro" id="IPR023753">
    <property type="entry name" value="FAD/NAD-binding_dom"/>
</dbReference>
<dbReference type="Pfam" id="PF17806">
    <property type="entry name" value="SO_alpha_A3"/>
    <property type="match status" value="1"/>
</dbReference>
<dbReference type="EMBL" id="CP001751">
    <property type="protein sequence ID" value="ADE39765.1"/>
    <property type="molecule type" value="Genomic_DNA"/>
</dbReference>
<dbReference type="STRING" id="488538.SAR116_1522"/>
<dbReference type="InterPro" id="IPR017224">
    <property type="entry name" value="Opine_Oxase_asu/HCN_bsu"/>
</dbReference>
<feature type="domain" description="SoxA A3" evidence="3">
    <location>
        <begin position="373"/>
        <end position="451"/>
    </location>
</feature>
<dbReference type="Gene3D" id="1.10.10.1100">
    <property type="entry name" value="BFD-like [2Fe-2S]-binding domain"/>
    <property type="match status" value="1"/>
</dbReference>
<dbReference type="KEGG" id="apb:SAR116_1522"/>
<keyword evidence="1 4" id="KW-0560">Oxidoreductase</keyword>
<dbReference type="CDD" id="cd19946">
    <property type="entry name" value="GlpA-like_Fer2_BFD-like"/>
    <property type="match status" value="1"/>
</dbReference>
<dbReference type="InterPro" id="IPR041117">
    <property type="entry name" value="SoxA_A3"/>
</dbReference>